<evidence type="ECO:0000256" key="8">
    <source>
        <dbReference type="ARBA" id="ARBA00059506"/>
    </source>
</evidence>
<comment type="similarity">
    <text evidence="2 10">Belongs to the V-ATPase 116 kDa subunit family.</text>
</comment>
<keyword evidence="4 10" id="KW-0812">Transmembrane</keyword>
<evidence type="ECO:0000256" key="6">
    <source>
        <dbReference type="ARBA" id="ARBA00023065"/>
    </source>
</evidence>
<feature type="transmembrane region" description="Helical" evidence="10">
    <location>
        <begin position="422"/>
        <end position="445"/>
    </location>
</feature>
<evidence type="ECO:0000256" key="4">
    <source>
        <dbReference type="ARBA" id="ARBA00022692"/>
    </source>
</evidence>
<evidence type="ECO:0000256" key="1">
    <source>
        <dbReference type="ARBA" id="ARBA00004141"/>
    </source>
</evidence>
<dbReference type="EMBL" id="QLOE01000003">
    <property type="protein sequence ID" value="RAO79344.1"/>
    <property type="molecule type" value="Genomic_DNA"/>
</dbReference>
<comment type="function">
    <text evidence="8">Component of the A-type ATP synthase that produces ATP from ADP in the presence of a proton gradient across the membrane.</text>
</comment>
<dbReference type="PANTHER" id="PTHR11629">
    <property type="entry name" value="VACUOLAR PROTON ATPASES"/>
    <property type="match status" value="1"/>
</dbReference>
<proteinExistence type="inferred from homology"/>
<feature type="coiled-coil region" evidence="11">
    <location>
        <begin position="249"/>
        <end position="294"/>
    </location>
</feature>
<name>A0A328PIV6_9EURY</name>
<evidence type="ECO:0000256" key="2">
    <source>
        <dbReference type="ARBA" id="ARBA00009904"/>
    </source>
</evidence>
<feature type="transmembrane region" description="Helical" evidence="10">
    <location>
        <begin position="505"/>
        <end position="528"/>
    </location>
</feature>
<sequence length="663" mass="75693">MFLPARMRKLKIITFEKYTDPVIRSLHEEGITQIDNISERIQEDPQWAQLLKPSKPTPQTTRIASLLMRTTGIIDFMNTLITKKKKMKEVIKEFLNPPIPKKRKVEELDSESLIKKAEEELSKVETRIKSLESKLNQLDAEKGDLESTISLWGKLVDFDIDFTDIEESKYITAIVGKMPIEKFKKAPEKIKEITDKFAIFDIETEPPTERKIFIITLKEHEDAIATLLRRMDFERFEIAGLKGKPSEVIRKSKERLKEIHEERKTTIEEVEKIKNEWEEELLILKEQLTIEKERNEIYAAFGETENTVMLETWVPLKDCEKAEKIIKKASEDHCVIEREKPNPDDDVPILLENPRFAKPFETFIKMYSPPKYNEYDPTIFMAIVLPFFFGFCLTDAFYGIIDALVGFILYRGPGKVNKFMRSFGIIFMACGLWAFILGMVTNGFLGDFFPRFFHINLPTVIPLIDAFKEPQNVLLMALVTGVLHINFGLIVGARNNIKMGNMREAMGSQIVWLILEAGILLLALGWLFNIFPLLIAGGGIAVLGIILLVYYNGLFGLIDASGFLGTILSYSRLLALCLSTGGMAMTVNIVTEICANLIPVIGVALAPIIFVFGHIANDTFQSLGAFIHSLRLHYVEFFSQFFMGGKRKFTPFSAERKLTKIER</sequence>
<dbReference type="Pfam" id="PF01496">
    <property type="entry name" value="V_ATPase_I"/>
    <property type="match status" value="1"/>
</dbReference>
<feature type="transmembrane region" description="Helical" evidence="10">
    <location>
        <begin position="379"/>
        <end position="410"/>
    </location>
</feature>
<dbReference type="Proteomes" id="UP000249782">
    <property type="component" value="Unassembled WGS sequence"/>
</dbReference>
<keyword evidence="5 10" id="KW-1133">Transmembrane helix</keyword>
<feature type="transmembrane region" description="Helical" evidence="10">
    <location>
        <begin position="597"/>
        <end position="616"/>
    </location>
</feature>
<dbReference type="OrthoDB" id="85892at2157"/>
<accession>A0A328PIV6</accession>
<reference evidence="12 13" key="1">
    <citation type="submission" date="2018-06" db="EMBL/GenBank/DDBJ databases">
        <title>Draft genome sequence of hyperthermophilic methanogen Methanothermobacter tenebrarum sp. MCM-B 1447.</title>
        <authorList>
            <person name="Pore S.D."/>
            <person name="Dagar S."/>
            <person name="Dhakephalkar P.K."/>
        </authorList>
    </citation>
    <scope>NUCLEOTIDE SEQUENCE [LARGE SCALE GENOMIC DNA]</scope>
    <source>
        <strain evidence="12 13">MCM B 1447</strain>
    </source>
</reference>
<evidence type="ECO:0000313" key="12">
    <source>
        <dbReference type="EMBL" id="RAO79344.1"/>
    </source>
</evidence>
<dbReference type="Gene3D" id="1.20.1460.20">
    <property type="match status" value="1"/>
</dbReference>
<dbReference type="GO" id="GO:0007035">
    <property type="term" value="P:vacuolar acidification"/>
    <property type="evidence" value="ECO:0007669"/>
    <property type="project" value="TreeGrafter"/>
</dbReference>
<evidence type="ECO:0000256" key="5">
    <source>
        <dbReference type="ARBA" id="ARBA00022989"/>
    </source>
</evidence>
<dbReference type="Gene3D" id="3.30.70.2170">
    <property type="match status" value="1"/>
</dbReference>
<dbReference type="GO" id="GO:0046961">
    <property type="term" value="F:proton-transporting ATPase activity, rotational mechanism"/>
    <property type="evidence" value="ECO:0007669"/>
    <property type="project" value="InterPro"/>
</dbReference>
<dbReference type="InterPro" id="IPR002490">
    <property type="entry name" value="V-ATPase_116kDa_su"/>
</dbReference>
<evidence type="ECO:0000256" key="7">
    <source>
        <dbReference type="ARBA" id="ARBA00023136"/>
    </source>
</evidence>
<keyword evidence="6 10" id="KW-0406">Ion transport</keyword>
<evidence type="ECO:0000313" key="13">
    <source>
        <dbReference type="Proteomes" id="UP000249782"/>
    </source>
</evidence>
<dbReference type="RefSeq" id="WP_112093632.1">
    <property type="nucleotide sequence ID" value="NZ_QLOE01000003.1"/>
</dbReference>
<dbReference type="PANTHER" id="PTHR11629:SF63">
    <property type="entry name" value="V-TYPE PROTON ATPASE SUBUNIT A"/>
    <property type="match status" value="1"/>
</dbReference>
<dbReference type="NCBIfam" id="NF004428">
    <property type="entry name" value="PRK05771.2-1"/>
    <property type="match status" value="1"/>
</dbReference>
<feature type="transmembrane region" description="Helical" evidence="10">
    <location>
        <begin position="534"/>
        <end position="558"/>
    </location>
</feature>
<evidence type="ECO:0000256" key="9">
    <source>
        <dbReference type="ARBA" id="ARBA00068671"/>
    </source>
</evidence>
<dbReference type="GO" id="GO:0051117">
    <property type="term" value="F:ATPase binding"/>
    <property type="evidence" value="ECO:0007669"/>
    <property type="project" value="TreeGrafter"/>
</dbReference>
<gene>
    <name evidence="12" type="ORF">DPC56_03275</name>
</gene>
<keyword evidence="11" id="KW-0175">Coiled coil</keyword>
<evidence type="ECO:0000256" key="11">
    <source>
        <dbReference type="SAM" id="Coils"/>
    </source>
</evidence>
<dbReference type="Gene3D" id="3.30.70.2750">
    <property type="match status" value="1"/>
</dbReference>
<dbReference type="AlphaFoldDB" id="A0A328PIV6"/>
<evidence type="ECO:0000256" key="10">
    <source>
        <dbReference type="RuleBase" id="RU361189"/>
    </source>
</evidence>
<feature type="transmembrane region" description="Helical" evidence="10">
    <location>
        <begin position="570"/>
        <end position="591"/>
    </location>
</feature>
<keyword evidence="7 10" id="KW-0472">Membrane</keyword>
<comment type="caution">
    <text evidence="12">The sequence shown here is derived from an EMBL/GenBank/DDBJ whole genome shotgun (WGS) entry which is preliminary data.</text>
</comment>
<keyword evidence="3 10" id="KW-0813">Transport</keyword>
<comment type="subcellular location">
    <subcellularLocation>
        <location evidence="1">Membrane</location>
        <topology evidence="1">Multi-pass membrane protein</topology>
    </subcellularLocation>
</comment>
<feature type="transmembrane region" description="Helical" evidence="10">
    <location>
        <begin position="473"/>
        <end position="493"/>
    </location>
</feature>
<keyword evidence="13" id="KW-1185">Reference proteome</keyword>
<dbReference type="GO" id="GO:0016471">
    <property type="term" value="C:vacuolar proton-transporting V-type ATPase complex"/>
    <property type="evidence" value="ECO:0007669"/>
    <property type="project" value="TreeGrafter"/>
</dbReference>
<organism evidence="12 13">
    <name type="scientific">Methanothermobacter tenebrarum</name>
    <dbReference type="NCBI Taxonomy" id="680118"/>
    <lineage>
        <taxon>Archaea</taxon>
        <taxon>Methanobacteriati</taxon>
        <taxon>Methanobacteriota</taxon>
        <taxon>Methanomada group</taxon>
        <taxon>Methanobacteria</taxon>
        <taxon>Methanobacteriales</taxon>
        <taxon>Methanobacteriaceae</taxon>
        <taxon>Methanothermobacter</taxon>
    </lineage>
</organism>
<feature type="coiled-coil region" evidence="11">
    <location>
        <begin position="114"/>
        <end position="148"/>
    </location>
</feature>
<dbReference type="GO" id="GO:0033179">
    <property type="term" value="C:proton-transporting V-type ATPase, V0 domain"/>
    <property type="evidence" value="ECO:0007669"/>
    <property type="project" value="InterPro"/>
</dbReference>
<protein>
    <recommendedName>
        <fullName evidence="9 10">A-type ATP synthase subunit I</fullName>
    </recommendedName>
</protein>
<evidence type="ECO:0000256" key="3">
    <source>
        <dbReference type="ARBA" id="ARBA00022448"/>
    </source>
</evidence>